<dbReference type="OrthoDB" id="3919855at2759"/>
<dbReference type="AlphaFoldDB" id="A0A6A6HM12"/>
<protein>
    <recommendedName>
        <fullName evidence="3">Ankyrin</fullName>
    </recommendedName>
</protein>
<sequence>MPATLSRKRRIDAVQVTPEKRRRVSAGIAHDSPQESLQVKVRRERDEVPGPWESHQPALHWIEGIFCSAHIRFEQGQLAHDAEIARCNSLFIEREKIRHNFQTHMELRSKDTALLAETVFDETGCLKPEFTQCALKSGSGLWNYELNDGDILVIGKSEVLLDPRYGNIAPTLIKRMLYEASRLRGRSFFAFAWTAIPHDGDCAQAMHVVDFEGKAIKDCRNNPETVNTLEAFWRANGFRRVGMTQWFAWSSEMNHPAHRCSPSLDFNLSACHFFSERNQHSLLHVEVLKGMPDEDCCELFQLMPRNFSPDDLRRIDANGNTLFHLAALSSKPYFISWLKANCPPEVQMWRNFDRQTPLEALLSARAATRKRLEEHPEFIFEGHDDASVDCQLQLCSFLYTTPEIFQRLKFDCSCTHCLGGFLSPRTQLKLIASAPQHLDIHYGDDDYGKWETLMQWSFPKLGDFSPGVKQKIVELWVLCMQQVALVLAKGGLPVAESVYQSLITHWNFCESQTMAELILDSEVMESAILAVISVASSSNSPAGLGKLSKECIRIIQETPECRNDDDWALVRRQLLFKRGLEP</sequence>
<dbReference type="Proteomes" id="UP000800092">
    <property type="component" value="Unassembled WGS sequence"/>
</dbReference>
<evidence type="ECO:0008006" key="3">
    <source>
        <dbReference type="Google" id="ProtNLM"/>
    </source>
</evidence>
<proteinExistence type="predicted"/>
<dbReference type="EMBL" id="ML991773">
    <property type="protein sequence ID" value="KAF2239176.1"/>
    <property type="molecule type" value="Genomic_DNA"/>
</dbReference>
<organism evidence="1 2">
    <name type="scientific">Viridothelium virens</name>
    <name type="common">Speckled blister lichen</name>
    <name type="synonym">Trypethelium virens</name>
    <dbReference type="NCBI Taxonomy" id="1048519"/>
    <lineage>
        <taxon>Eukaryota</taxon>
        <taxon>Fungi</taxon>
        <taxon>Dikarya</taxon>
        <taxon>Ascomycota</taxon>
        <taxon>Pezizomycotina</taxon>
        <taxon>Dothideomycetes</taxon>
        <taxon>Dothideomycetes incertae sedis</taxon>
        <taxon>Trypetheliales</taxon>
        <taxon>Trypetheliaceae</taxon>
        <taxon>Viridothelium</taxon>
    </lineage>
</organism>
<evidence type="ECO:0000313" key="2">
    <source>
        <dbReference type="Proteomes" id="UP000800092"/>
    </source>
</evidence>
<evidence type="ECO:0000313" key="1">
    <source>
        <dbReference type="EMBL" id="KAF2239176.1"/>
    </source>
</evidence>
<accession>A0A6A6HM12</accession>
<name>A0A6A6HM12_VIRVR</name>
<reference evidence="1" key="1">
    <citation type="journal article" date="2020" name="Stud. Mycol.">
        <title>101 Dothideomycetes genomes: a test case for predicting lifestyles and emergence of pathogens.</title>
        <authorList>
            <person name="Haridas S."/>
            <person name="Albert R."/>
            <person name="Binder M."/>
            <person name="Bloem J."/>
            <person name="Labutti K."/>
            <person name="Salamov A."/>
            <person name="Andreopoulos B."/>
            <person name="Baker S."/>
            <person name="Barry K."/>
            <person name="Bills G."/>
            <person name="Bluhm B."/>
            <person name="Cannon C."/>
            <person name="Castanera R."/>
            <person name="Culley D."/>
            <person name="Daum C."/>
            <person name="Ezra D."/>
            <person name="Gonzalez J."/>
            <person name="Henrissat B."/>
            <person name="Kuo A."/>
            <person name="Liang C."/>
            <person name="Lipzen A."/>
            <person name="Lutzoni F."/>
            <person name="Magnuson J."/>
            <person name="Mondo S."/>
            <person name="Nolan M."/>
            <person name="Ohm R."/>
            <person name="Pangilinan J."/>
            <person name="Park H.-J."/>
            <person name="Ramirez L."/>
            <person name="Alfaro M."/>
            <person name="Sun H."/>
            <person name="Tritt A."/>
            <person name="Yoshinaga Y."/>
            <person name="Zwiers L.-H."/>
            <person name="Turgeon B."/>
            <person name="Goodwin S."/>
            <person name="Spatafora J."/>
            <person name="Crous P."/>
            <person name="Grigoriev I."/>
        </authorList>
    </citation>
    <scope>NUCLEOTIDE SEQUENCE</scope>
    <source>
        <strain evidence="1">Tuck. ex Michener</strain>
    </source>
</reference>
<keyword evidence="2" id="KW-1185">Reference proteome</keyword>
<gene>
    <name evidence="1" type="ORF">EV356DRAFT_502156</name>
</gene>